<dbReference type="EMBL" id="SMAS01000002">
    <property type="protein sequence ID" value="TCT36840.1"/>
    <property type="molecule type" value="Genomic_DNA"/>
</dbReference>
<dbReference type="SUPFAM" id="SSF69118">
    <property type="entry name" value="AhpD-like"/>
    <property type="match status" value="2"/>
</dbReference>
<dbReference type="RefSeq" id="WP_132495514.1">
    <property type="nucleotide sequence ID" value="NZ_SMAS01000002.1"/>
</dbReference>
<dbReference type="PANTHER" id="PTHR35446">
    <property type="entry name" value="SI:CH211-175M2.5"/>
    <property type="match status" value="1"/>
</dbReference>
<accession>A0A4R3NN70</accession>
<dbReference type="InterPro" id="IPR029032">
    <property type="entry name" value="AhpD-like"/>
</dbReference>
<protein>
    <submittedName>
        <fullName evidence="2">Alkylhydroperoxidase domain protein</fullName>
    </submittedName>
</protein>
<sequence>MTVKFDLINNILNLTPDSELAKTRAERPIATDNTQAAFEAIFSVPSQILPLNVKYYFALSVAKITGSILLSKHYAELLSSQPIVEITPDITLAEKYLRVLTSNPNQADYALTQQFIQQGWSESDIILLAQLITFVTYQSRLVAGLELLIGQNPNSDNKADQHFPILAGNWSHATTTQLGRPSPTAFTQQQLGWESWLSARDVNSLSDDETQTLKKHGQLNSEYFLLLAHQSEILALRTQIDRGIFYTSGGLPRWEREFAAAAVSKVNGCIYCASVHARKASQYAKEHLGDVEKLLATPAGNVLAEGYESRLLAIVSLVASLSTTPIQASVEQIDQLRSLGLTELELLDLIQSSAFFSWANRLMLTLGEPFELPENKE</sequence>
<name>A0A4R3NN70_9GAMM</name>
<organism evidence="2 3">
    <name type="scientific">Providencia alcalifaciens</name>
    <dbReference type="NCBI Taxonomy" id="126385"/>
    <lineage>
        <taxon>Bacteria</taxon>
        <taxon>Pseudomonadati</taxon>
        <taxon>Pseudomonadota</taxon>
        <taxon>Gammaproteobacteria</taxon>
        <taxon>Enterobacterales</taxon>
        <taxon>Morganellaceae</taxon>
        <taxon>Providencia</taxon>
    </lineage>
</organism>
<dbReference type="AlphaFoldDB" id="A0A4R3NN70"/>
<dbReference type="InterPro" id="IPR010195">
    <property type="entry name" value="Uncharacterised_peroxidase-rel"/>
</dbReference>
<reference evidence="2 3" key="1">
    <citation type="submission" date="2019-03" db="EMBL/GenBank/DDBJ databases">
        <title>Genomic analyses of the natural microbiome of Caenorhabditis elegans.</title>
        <authorList>
            <person name="Samuel B."/>
        </authorList>
    </citation>
    <scope>NUCLEOTIDE SEQUENCE [LARGE SCALE GENOMIC DNA]</scope>
    <source>
        <strain evidence="2 3">JUb102</strain>
    </source>
</reference>
<evidence type="ECO:0000313" key="3">
    <source>
        <dbReference type="Proteomes" id="UP000295055"/>
    </source>
</evidence>
<keyword evidence="2" id="KW-0560">Oxidoreductase</keyword>
<dbReference type="InterPro" id="IPR003779">
    <property type="entry name" value="CMD-like"/>
</dbReference>
<dbReference type="NCBIfam" id="TIGR00778">
    <property type="entry name" value="ahpD_dom"/>
    <property type="match status" value="1"/>
</dbReference>
<dbReference type="Pfam" id="PF02627">
    <property type="entry name" value="CMD"/>
    <property type="match status" value="1"/>
</dbReference>
<proteinExistence type="predicted"/>
<dbReference type="OrthoDB" id="3667834at2"/>
<evidence type="ECO:0000313" key="2">
    <source>
        <dbReference type="EMBL" id="TCT36840.1"/>
    </source>
</evidence>
<comment type="caution">
    <text evidence="2">The sequence shown here is derived from an EMBL/GenBank/DDBJ whole genome shotgun (WGS) entry which is preliminary data.</text>
</comment>
<dbReference type="GO" id="GO:0051920">
    <property type="term" value="F:peroxiredoxin activity"/>
    <property type="evidence" value="ECO:0007669"/>
    <property type="project" value="InterPro"/>
</dbReference>
<dbReference type="Gene3D" id="1.20.1290.10">
    <property type="entry name" value="AhpD-like"/>
    <property type="match status" value="1"/>
</dbReference>
<dbReference type="NCBIfam" id="TIGR01926">
    <property type="entry name" value="peroxid_rel"/>
    <property type="match status" value="1"/>
</dbReference>
<dbReference type="Proteomes" id="UP000295055">
    <property type="component" value="Unassembled WGS sequence"/>
</dbReference>
<evidence type="ECO:0000259" key="1">
    <source>
        <dbReference type="Pfam" id="PF02627"/>
    </source>
</evidence>
<gene>
    <name evidence="2" type="ORF">EC835_102294</name>
</gene>
<feature type="domain" description="Carboxymuconolactone decarboxylase-like" evidence="1">
    <location>
        <begin position="232"/>
        <end position="281"/>
    </location>
</feature>
<dbReference type="PANTHER" id="PTHR35446:SF2">
    <property type="entry name" value="CARBOXYMUCONOLACTONE DECARBOXYLASE-LIKE DOMAIN-CONTAINING PROTEIN"/>
    <property type="match status" value="1"/>
</dbReference>
<dbReference type="InterPro" id="IPR004675">
    <property type="entry name" value="AhpD_core"/>
</dbReference>
<keyword evidence="2" id="KW-0575">Peroxidase</keyword>